<accession>A0A518BAP0</accession>
<name>A0A518BAP0_9BACT</name>
<feature type="region of interest" description="Disordered" evidence="1">
    <location>
        <begin position="1"/>
        <end position="20"/>
    </location>
</feature>
<gene>
    <name evidence="2" type="ORF">Pan216_49380</name>
</gene>
<evidence type="ECO:0000313" key="2">
    <source>
        <dbReference type="EMBL" id="QDU64050.1"/>
    </source>
</evidence>
<dbReference type="EMBL" id="CP036279">
    <property type="protein sequence ID" value="QDU64050.1"/>
    <property type="molecule type" value="Genomic_DNA"/>
</dbReference>
<evidence type="ECO:0000313" key="3">
    <source>
        <dbReference type="Proteomes" id="UP000317093"/>
    </source>
</evidence>
<keyword evidence="3" id="KW-1185">Reference proteome</keyword>
<dbReference type="KEGG" id="knv:Pan216_49380"/>
<proteinExistence type="predicted"/>
<dbReference type="Proteomes" id="UP000317093">
    <property type="component" value="Chromosome"/>
</dbReference>
<reference evidence="2 3" key="1">
    <citation type="submission" date="2019-02" db="EMBL/GenBank/DDBJ databases">
        <title>Deep-cultivation of Planctomycetes and their phenomic and genomic characterization uncovers novel biology.</title>
        <authorList>
            <person name="Wiegand S."/>
            <person name="Jogler M."/>
            <person name="Boedeker C."/>
            <person name="Pinto D."/>
            <person name="Vollmers J."/>
            <person name="Rivas-Marin E."/>
            <person name="Kohn T."/>
            <person name="Peeters S.H."/>
            <person name="Heuer A."/>
            <person name="Rast P."/>
            <person name="Oberbeckmann S."/>
            <person name="Bunk B."/>
            <person name="Jeske O."/>
            <person name="Meyerdierks A."/>
            <person name="Storesund J.E."/>
            <person name="Kallscheuer N."/>
            <person name="Luecker S."/>
            <person name="Lage O.M."/>
            <person name="Pohl T."/>
            <person name="Merkel B.J."/>
            <person name="Hornburger P."/>
            <person name="Mueller R.-W."/>
            <person name="Bruemmer F."/>
            <person name="Labrenz M."/>
            <person name="Spormann A.M."/>
            <person name="Op den Camp H."/>
            <person name="Overmann J."/>
            <person name="Amann R."/>
            <person name="Jetten M.S.M."/>
            <person name="Mascher T."/>
            <person name="Medema M.H."/>
            <person name="Devos D.P."/>
            <person name="Kaster A.-K."/>
            <person name="Ovreas L."/>
            <person name="Rohde M."/>
            <person name="Galperin M.Y."/>
            <person name="Jogler C."/>
        </authorList>
    </citation>
    <scope>NUCLEOTIDE SEQUENCE [LARGE SCALE GENOMIC DNA]</scope>
    <source>
        <strain evidence="2 3">Pan216</strain>
    </source>
</reference>
<organism evidence="2 3">
    <name type="scientific">Kolteria novifilia</name>
    <dbReference type="NCBI Taxonomy" id="2527975"/>
    <lineage>
        <taxon>Bacteria</taxon>
        <taxon>Pseudomonadati</taxon>
        <taxon>Planctomycetota</taxon>
        <taxon>Planctomycetia</taxon>
        <taxon>Kolteriales</taxon>
        <taxon>Kolteriaceae</taxon>
        <taxon>Kolteria</taxon>
    </lineage>
</organism>
<evidence type="ECO:0000256" key="1">
    <source>
        <dbReference type="SAM" id="MobiDB-lite"/>
    </source>
</evidence>
<protein>
    <submittedName>
        <fullName evidence="2">Uncharacterized protein</fullName>
    </submittedName>
</protein>
<dbReference type="AlphaFoldDB" id="A0A518BAP0"/>
<sequence length="74" mass="8512">MDRPRRMGLSPETSNRLRRPRLNQPGVAVRGCLLRALGYTRLLRALGYTRLLRALGYTRLLRALGYTRLLRAFG</sequence>